<dbReference type="Proteomes" id="UP000503251">
    <property type="component" value="Chromosome"/>
</dbReference>
<keyword evidence="3" id="KW-1185">Reference proteome</keyword>
<dbReference type="RefSeq" id="WP_171266579.1">
    <property type="nucleotide sequence ID" value="NZ_CP039543.1"/>
</dbReference>
<sequence length="430" mass="49180">MMNKQEEDLPDPLRDRPFNPWREPKTEKAQAIVRDVVNQLQDYEVQFQLRQRKRRKADQETFEATISALVCDLIHHHLTASGNGVFITRSHVQLGQVGRYKPRAFSKTLPDILNRLSSPELAFLEQKMGHKGFFGPAKKTTIRAGGSLIMQVQEHGITLDDLKRSDNEEVIHLKRTKDGYWDEASLIDYEDTPTTTLYREQMGKINSWLEQADLEFDESCQDEDCPVDVTGRRLHRVFTRGRFDRGGRLFGGFWLGLKKTQRRKGLLINGEEAVELDFSQMGPRIIYGLCGRRLPMDDAYMIPGFEAYRPGIKKVMNSMFFVEAPLTRMPRGVRKEFEDNHSIAEVTNAIESAHPAIKQTFYTGIGHEVQFIESQILVDILLSLIDQDTTALPIHDAILVPASRKEISKKIMLSIFSRHAGVKGLIKEDV</sequence>
<proteinExistence type="predicted"/>
<feature type="region of interest" description="Disordered" evidence="1">
    <location>
        <begin position="1"/>
        <end position="26"/>
    </location>
</feature>
<organism evidence="2 3">
    <name type="scientific">Oceanidesulfovibrio marinus</name>
    <dbReference type="NCBI Taxonomy" id="370038"/>
    <lineage>
        <taxon>Bacteria</taxon>
        <taxon>Pseudomonadati</taxon>
        <taxon>Thermodesulfobacteriota</taxon>
        <taxon>Desulfovibrionia</taxon>
        <taxon>Desulfovibrionales</taxon>
        <taxon>Desulfovibrionaceae</taxon>
        <taxon>Oceanidesulfovibrio</taxon>
    </lineage>
</organism>
<evidence type="ECO:0000256" key="1">
    <source>
        <dbReference type="SAM" id="MobiDB-lite"/>
    </source>
</evidence>
<name>A0ABX6NBQ1_9BACT</name>
<protein>
    <submittedName>
        <fullName evidence="2">Uncharacterized protein</fullName>
    </submittedName>
</protein>
<gene>
    <name evidence="2" type="ORF">E8L03_03365</name>
</gene>
<accession>A0ABX6NBQ1</accession>
<reference evidence="2 3" key="1">
    <citation type="submission" date="2019-04" db="EMBL/GenBank/DDBJ databases">
        <title>Isolation and culture of sulfate reducing bacteria from the cold seep of the South China Sea.</title>
        <authorList>
            <person name="Sun C."/>
            <person name="Liu R."/>
        </authorList>
    </citation>
    <scope>NUCLEOTIDE SEQUENCE [LARGE SCALE GENOMIC DNA]</scope>
    <source>
        <strain evidence="2 3">CS1</strain>
    </source>
</reference>
<evidence type="ECO:0000313" key="3">
    <source>
        <dbReference type="Proteomes" id="UP000503251"/>
    </source>
</evidence>
<dbReference type="EMBL" id="CP039543">
    <property type="protein sequence ID" value="QJT08023.1"/>
    <property type="molecule type" value="Genomic_DNA"/>
</dbReference>
<evidence type="ECO:0000313" key="2">
    <source>
        <dbReference type="EMBL" id="QJT08023.1"/>
    </source>
</evidence>